<evidence type="ECO:0000313" key="1">
    <source>
        <dbReference type="EMBL" id="AUM14476.1"/>
    </source>
</evidence>
<protein>
    <submittedName>
        <fullName evidence="1">Uncharacterized protein</fullName>
    </submittedName>
</protein>
<reference evidence="2" key="1">
    <citation type="submission" date="2017-08" db="EMBL/GenBank/DDBJ databases">
        <title>Direct submision.</title>
        <authorList>
            <person name="Kim S.-J."/>
            <person name="Rhee S.-K."/>
        </authorList>
    </citation>
    <scope>NUCLEOTIDE SEQUENCE [LARGE SCALE GENOMIC DNA]</scope>
    <source>
        <strain evidence="2">GI5</strain>
    </source>
</reference>
<dbReference type="KEGG" id="kak:Kalk_19485"/>
<accession>A0A2K9LQ66</accession>
<dbReference type="EMBL" id="CP022684">
    <property type="protein sequence ID" value="AUM14476.1"/>
    <property type="molecule type" value="Genomic_DNA"/>
</dbReference>
<sequence>MSVDDGGLLMLSDVAIESEQELSFMLEDVTRMESGKMAMFSATCGSCEVVQSILDMYQVRLNFTHLSAAAGKVTKALH</sequence>
<keyword evidence="2" id="KW-1185">Reference proteome</keyword>
<dbReference type="Proteomes" id="UP000235116">
    <property type="component" value="Chromosome"/>
</dbReference>
<evidence type="ECO:0000313" key="2">
    <source>
        <dbReference type="Proteomes" id="UP000235116"/>
    </source>
</evidence>
<gene>
    <name evidence="1" type="ORF">Kalk_19485</name>
</gene>
<organism evidence="1 2">
    <name type="scientific">Ketobacter alkanivorans</name>
    <dbReference type="NCBI Taxonomy" id="1917421"/>
    <lineage>
        <taxon>Bacteria</taxon>
        <taxon>Pseudomonadati</taxon>
        <taxon>Pseudomonadota</taxon>
        <taxon>Gammaproteobacteria</taxon>
        <taxon>Pseudomonadales</taxon>
        <taxon>Ketobacteraceae</taxon>
        <taxon>Ketobacter</taxon>
    </lineage>
</organism>
<dbReference type="AlphaFoldDB" id="A0A2K9LQ66"/>
<proteinExistence type="predicted"/>
<name>A0A2K9LQ66_9GAMM</name>